<keyword evidence="1" id="KW-0472">Membrane</keyword>
<dbReference type="AlphaFoldDB" id="A0A6L6PSS9"/>
<gene>
    <name evidence="2" type="ORF">GM668_00280</name>
</gene>
<sequence length="64" mass="7173">MKYKLLLILMLVQTSAYAYVDPGTGLLMLQSLFAVVGAVVFFLKNPIASISRLIAKLRKRDERS</sequence>
<dbReference type="OrthoDB" id="122909at2"/>
<feature type="transmembrane region" description="Helical" evidence="1">
    <location>
        <begin position="28"/>
        <end position="55"/>
    </location>
</feature>
<protein>
    <submittedName>
        <fullName evidence="2">Uncharacterized protein</fullName>
    </submittedName>
</protein>
<keyword evidence="3" id="KW-1185">Reference proteome</keyword>
<reference evidence="2 3" key="1">
    <citation type="submission" date="2019-11" db="EMBL/GenBank/DDBJ databases">
        <title>Type strains purchased from KCTC, JCM and DSMZ.</title>
        <authorList>
            <person name="Lu H."/>
        </authorList>
    </citation>
    <scope>NUCLEOTIDE SEQUENCE [LARGE SCALE GENOMIC DNA]</scope>
    <source>
        <strain evidence="2 3">KCTC 42409</strain>
    </source>
</reference>
<dbReference type="Proteomes" id="UP000484015">
    <property type="component" value="Unassembled WGS sequence"/>
</dbReference>
<proteinExistence type="predicted"/>
<name>A0A6L6PSS9_9BURK</name>
<comment type="caution">
    <text evidence="2">The sequence shown here is derived from an EMBL/GenBank/DDBJ whole genome shotgun (WGS) entry which is preliminary data.</text>
</comment>
<keyword evidence="1" id="KW-1133">Transmembrane helix</keyword>
<evidence type="ECO:0000313" key="2">
    <source>
        <dbReference type="EMBL" id="MTW00515.1"/>
    </source>
</evidence>
<keyword evidence="1" id="KW-0812">Transmembrane</keyword>
<accession>A0A6L6PSS9</accession>
<evidence type="ECO:0000313" key="3">
    <source>
        <dbReference type="Proteomes" id="UP000484015"/>
    </source>
</evidence>
<evidence type="ECO:0000256" key="1">
    <source>
        <dbReference type="SAM" id="Phobius"/>
    </source>
</evidence>
<organism evidence="2 3">
    <name type="scientific">Pseudoduganella ginsengisoli</name>
    <dbReference type="NCBI Taxonomy" id="1462440"/>
    <lineage>
        <taxon>Bacteria</taxon>
        <taxon>Pseudomonadati</taxon>
        <taxon>Pseudomonadota</taxon>
        <taxon>Betaproteobacteria</taxon>
        <taxon>Burkholderiales</taxon>
        <taxon>Oxalobacteraceae</taxon>
        <taxon>Telluria group</taxon>
        <taxon>Pseudoduganella</taxon>
    </lineage>
</organism>
<dbReference type="EMBL" id="WNLA01000001">
    <property type="protein sequence ID" value="MTW00515.1"/>
    <property type="molecule type" value="Genomic_DNA"/>
</dbReference>
<dbReference type="RefSeq" id="WP_155436946.1">
    <property type="nucleotide sequence ID" value="NZ_WNLA01000001.1"/>
</dbReference>